<comment type="caution">
    <text evidence="1">The sequence shown here is derived from an EMBL/GenBank/DDBJ whole genome shotgun (WGS) entry which is preliminary data.</text>
</comment>
<evidence type="ECO:0000313" key="2">
    <source>
        <dbReference type="Proteomes" id="UP001497535"/>
    </source>
</evidence>
<evidence type="ECO:0000313" key="1">
    <source>
        <dbReference type="EMBL" id="CAK5087856.1"/>
    </source>
</evidence>
<accession>A0ACB1AC06</accession>
<reference evidence="1" key="1">
    <citation type="submission" date="2023-11" db="EMBL/GenBank/DDBJ databases">
        <authorList>
            <person name="Poullet M."/>
        </authorList>
    </citation>
    <scope>NUCLEOTIDE SEQUENCE</scope>
    <source>
        <strain evidence="1">E1834</strain>
    </source>
</reference>
<dbReference type="EMBL" id="CAVMJV010000067">
    <property type="protein sequence ID" value="CAK5087856.1"/>
    <property type="molecule type" value="Genomic_DNA"/>
</dbReference>
<organism evidence="1 2">
    <name type="scientific">Meloidogyne enterolobii</name>
    <name type="common">Root-knot nematode worm</name>
    <name type="synonym">Meloidogyne mayaguensis</name>
    <dbReference type="NCBI Taxonomy" id="390850"/>
    <lineage>
        <taxon>Eukaryota</taxon>
        <taxon>Metazoa</taxon>
        <taxon>Ecdysozoa</taxon>
        <taxon>Nematoda</taxon>
        <taxon>Chromadorea</taxon>
        <taxon>Rhabditida</taxon>
        <taxon>Tylenchina</taxon>
        <taxon>Tylenchomorpha</taxon>
        <taxon>Tylenchoidea</taxon>
        <taxon>Meloidogynidae</taxon>
        <taxon>Meloidogyninae</taxon>
        <taxon>Meloidogyne</taxon>
    </lineage>
</organism>
<gene>
    <name evidence="1" type="ORF">MENTE1834_LOCUS35477</name>
</gene>
<sequence length="202" mass="23734">MSLTRLKNLIGLTCTTNTEKFHLLRRRDEFLSKLVNLDSKPGNNKFIKGTCQDMCPEKERYMRDVKKSLHFYECDAEGRIVHEKMVKDYSRSAADQDMPLPHELRPLEVLQTTMDYLIFNISSEIPTTKNELIRWCDFLWSRTRAIRKDITQQMLQSEMAVDLVEKCARLHIFSAFKLISLGTEHVNQEINSGKFFFHGKNR</sequence>
<protein>
    <submittedName>
        <fullName evidence="1">Uncharacterized protein</fullName>
    </submittedName>
</protein>
<proteinExistence type="predicted"/>
<name>A0ACB1AC06_MELEN</name>
<dbReference type="Proteomes" id="UP001497535">
    <property type="component" value="Unassembled WGS sequence"/>
</dbReference>
<keyword evidence="2" id="KW-1185">Reference proteome</keyword>